<organism evidence="2 3">
    <name type="scientific">Erysiphe pulchra</name>
    <dbReference type="NCBI Taxonomy" id="225359"/>
    <lineage>
        <taxon>Eukaryota</taxon>
        <taxon>Fungi</taxon>
        <taxon>Dikarya</taxon>
        <taxon>Ascomycota</taxon>
        <taxon>Pezizomycotina</taxon>
        <taxon>Leotiomycetes</taxon>
        <taxon>Erysiphales</taxon>
        <taxon>Erysiphaceae</taxon>
        <taxon>Erysiphe</taxon>
    </lineage>
</organism>
<evidence type="ECO:0000313" key="2">
    <source>
        <dbReference type="EMBL" id="POS87390.1"/>
    </source>
</evidence>
<accession>A0A2S4PZC6</accession>
<feature type="compositionally biased region" description="Low complexity" evidence="1">
    <location>
        <begin position="18"/>
        <end position="42"/>
    </location>
</feature>
<comment type="caution">
    <text evidence="2">The sequence shown here is derived from an EMBL/GenBank/DDBJ whole genome shotgun (WGS) entry which is preliminary data.</text>
</comment>
<sequence length="474" mass="53850">MPTLPSRSRSVRKPISHAAVASTDSGAASATTTTDQTTSGTSKFERNNDLSPSRLPVKPTRSSSRIHSSKESSLQQNPLRNHAFTATKISNTPIEELQRSTSSRQSKNISTSELEPIKKDRSRPPVAAASRNLRPTSSNSSVHIRGPSKSRERSSSTLTSSSYSRPPTRNSISSDVADRASSYMLDKKPLKKPLFSIHQQHYSPAKNLAPKLHPAAFLAPPTPSKWPANKAISAETTKLQNELLQLHLIHRDCGHTEKEWQASAKSKLEARFLKIVEMEHNILEKEKCENSKLNAIALKEWQEVGAPGWGLDEKIHIFDNILTGLMNTRDARGRYARATQKFEKWVDLYEDVFERREKKFENYAETLLIEELDSNWKNDCFYLRRKLELWKDNIRDLGIPQSESSLELLVDQVQRIILGMLSEIDFMTRLEREVMGREEHWIKLMNDRMLDDVRKQEGPEAGAIWRSIGVMKNS</sequence>
<gene>
    <name evidence="2" type="ORF">EPUL_002751</name>
</gene>
<proteinExistence type="predicted"/>
<evidence type="ECO:0000256" key="1">
    <source>
        <dbReference type="SAM" id="MobiDB-lite"/>
    </source>
</evidence>
<reference evidence="2 3" key="1">
    <citation type="submission" date="2017-10" db="EMBL/GenBank/DDBJ databases">
        <title>Development of genomic resources for the powdery mildew, Erysiphe pulchra.</title>
        <authorList>
            <person name="Wadl P.A."/>
            <person name="Mack B.M."/>
            <person name="Moore G."/>
            <person name="Beltz S.B."/>
        </authorList>
    </citation>
    <scope>NUCLEOTIDE SEQUENCE [LARGE SCALE GENOMIC DNA]</scope>
    <source>
        <strain evidence="2">Cflorida</strain>
    </source>
</reference>
<feature type="compositionally biased region" description="Low complexity" evidence="1">
    <location>
        <begin position="155"/>
        <end position="171"/>
    </location>
</feature>
<feature type="region of interest" description="Disordered" evidence="1">
    <location>
        <begin position="1"/>
        <end position="177"/>
    </location>
</feature>
<dbReference type="OrthoDB" id="5429993at2759"/>
<dbReference type="AlphaFoldDB" id="A0A2S4PZC6"/>
<protein>
    <submittedName>
        <fullName evidence="2">Uncharacterized protein</fullName>
    </submittedName>
</protein>
<dbReference type="EMBL" id="PEDP01000136">
    <property type="protein sequence ID" value="POS87390.1"/>
    <property type="molecule type" value="Genomic_DNA"/>
</dbReference>
<name>A0A2S4PZC6_9PEZI</name>
<keyword evidence="3" id="KW-1185">Reference proteome</keyword>
<evidence type="ECO:0000313" key="3">
    <source>
        <dbReference type="Proteomes" id="UP000237438"/>
    </source>
</evidence>
<dbReference type="STRING" id="225359.A0A2S4PZC6"/>
<dbReference type="Proteomes" id="UP000237438">
    <property type="component" value="Unassembled WGS sequence"/>
</dbReference>
<feature type="compositionally biased region" description="Polar residues" evidence="1">
    <location>
        <begin position="133"/>
        <end position="142"/>
    </location>
</feature>
<feature type="compositionally biased region" description="Polar residues" evidence="1">
    <location>
        <begin position="87"/>
        <end position="113"/>
    </location>
</feature>